<proteinExistence type="predicted"/>
<dbReference type="RefSeq" id="WP_025487637.1">
    <property type="nucleotide sequence ID" value="NZ_CALBAU010000349.1"/>
</dbReference>
<keyword evidence="2" id="KW-0732">Signal</keyword>
<evidence type="ECO:0000256" key="2">
    <source>
        <dbReference type="SAM" id="SignalP"/>
    </source>
</evidence>
<evidence type="ECO:0000313" key="3">
    <source>
        <dbReference type="EMBL" id="RGE61901.1"/>
    </source>
</evidence>
<dbReference type="OrthoDB" id="3235892at2"/>
<evidence type="ECO:0000256" key="1">
    <source>
        <dbReference type="SAM" id="MobiDB-lite"/>
    </source>
</evidence>
<evidence type="ECO:0000313" key="4">
    <source>
        <dbReference type="Proteomes" id="UP000261166"/>
    </source>
</evidence>
<name>A0A3E3I780_9FIRM</name>
<reference evidence="3 4" key="1">
    <citation type="submission" date="2018-08" db="EMBL/GenBank/DDBJ databases">
        <title>A genome reference for cultivated species of the human gut microbiota.</title>
        <authorList>
            <person name="Zou Y."/>
            <person name="Xue W."/>
            <person name="Luo G."/>
        </authorList>
    </citation>
    <scope>NUCLEOTIDE SEQUENCE [LARGE SCALE GENOMIC DNA]</scope>
    <source>
        <strain evidence="3 4">AF26-4BH</strain>
    </source>
</reference>
<dbReference type="Proteomes" id="UP000261166">
    <property type="component" value="Unassembled WGS sequence"/>
</dbReference>
<dbReference type="PROSITE" id="PS51257">
    <property type="entry name" value="PROKAR_LIPOPROTEIN"/>
    <property type="match status" value="1"/>
</dbReference>
<dbReference type="PANTHER" id="PTHR43649">
    <property type="entry name" value="ARABINOSE-BINDING PROTEIN-RELATED"/>
    <property type="match status" value="1"/>
</dbReference>
<gene>
    <name evidence="3" type="ORF">DWY69_29095</name>
</gene>
<feature type="region of interest" description="Disordered" evidence="1">
    <location>
        <begin position="25"/>
        <end position="45"/>
    </location>
</feature>
<dbReference type="AlphaFoldDB" id="A0A3E3I780"/>
<dbReference type="InterPro" id="IPR050490">
    <property type="entry name" value="Bact_solute-bd_prot1"/>
</dbReference>
<feature type="signal peptide" evidence="2">
    <location>
        <begin position="1"/>
        <end position="22"/>
    </location>
</feature>
<accession>A0A3E3I780</accession>
<dbReference type="Gene3D" id="3.40.190.10">
    <property type="entry name" value="Periplasmic binding protein-like II"/>
    <property type="match status" value="2"/>
</dbReference>
<comment type="caution">
    <text evidence="3">The sequence shown here is derived from an EMBL/GenBank/DDBJ whole genome shotgun (WGS) entry which is preliminary data.</text>
</comment>
<dbReference type="EMBL" id="QVLU01000050">
    <property type="protein sequence ID" value="RGE61901.1"/>
    <property type="molecule type" value="Genomic_DNA"/>
</dbReference>
<sequence length="593" mass="65985">MKKKLVSMVLCTAMALSMITGCGESRQPAASAQPQEAAGTESDGSAANGKYKEFLTVDVFDSQANYQGIQSGWFAKIVKDKFNMELNIIAPNVAGGGDTLFQTRSAAGNLGDLIFTSADRGRLQDLVTAGLVMDMMDLIKDEKNLERYRDAIEYTNAELVEEEGIYMIPSEVTTLPPTTPMEGTDCNSGVYLRWDLYKQLGCPELKTVEDMLDVLKQMQDLCPESDSGKKTYAFSLFKDWDDNAMKQGAWLPSLYGYRFMGDAVYSADDSLPPQSLVDDNSVYIRNLRLFFEANQMGLVDPESTTQNYDTLYNKYKDGAVLFSPWPWLGQAAYNVTEHVNEGKGFMAVPVDDMKIYSWGCYAKGNPANSAMIGSKAQDPQRMADFIDWLYSPEGISNSAGHAVTLSGPEGLTWEMKDGAPALTEFGKQCLVDGDAQMPEEYGGGTWKDGKPQIALKAISSAEINPDTGHPYDYTLWDSYTELNSNDLIKDWQDHYGVKTAVEYYQDHGQVLVAPGCSYSEPAEDSEIATIRTQINSTVVEYSWKAVFARDEAEFNEYIKQMQDVVNGLGYERILEIDMQKVEDQKAERQKVLQ</sequence>
<organism evidence="3 4">
    <name type="scientific">Eisenbergiella massiliensis</name>
    <dbReference type="NCBI Taxonomy" id="1720294"/>
    <lineage>
        <taxon>Bacteria</taxon>
        <taxon>Bacillati</taxon>
        <taxon>Bacillota</taxon>
        <taxon>Clostridia</taxon>
        <taxon>Lachnospirales</taxon>
        <taxon>Lachnospiraceae</taxon>
        <taxon>Eisenbergiella</taxon>
    </lineage>
</organism>
<protein>
    <submittedName>
        <fullName evidence="3">ABC transporter substrate-binding protein</fullName>
    </submittedName>
</protein>
<feature type="chain" id="PRO_5039181440" evidence="2">
    <location>
        <begin position="23"/>
        <end position="593"/>
    </location>
</feature>
<feature type="compositionally biased region" description="Low complexity" evidence="1">
    <location>
        <begin position="25"/>
        <end position="38"/>
    </location>
</feature>
<dbReference type="PANTHER" id="PTHR43649:SF12">
    <property type="entry name" value="DIACETYLCHITOBIOSE BINDING PROTEIN DASA"/>
    <property type="match status" value="1"/>
</dbReference>
<dbReference type="SUPFAM" id="SSF53850">
    <property type="entry name" value="Periplasmic binding protein-like II"/>
    <property type="match status" value="1"/>
</dbReference>